<evidence type="ECO:0008006" key="4">
    <source>
        <dbReference type="Google" id="ProtNLM"/>
    </source>
</evidence>
<protein>
    <recommendedName>
        <fullName evidence="4">Adhesin domain-containing protein</fullName>
    </recommendedName>
</protein>
<accession>A0ABW2Z094</accession>
<evidence type="ECO:0000313" key="2">
    <source>
        <dbReference type="EMBL" id="MFD0751254.1"/>
    </source>
</evidence>
<feature type="chain" id="PRO_5046007688" description="Adhesin domain-containing protein" evidence="1">
    <location>
        <begin position="19"/>
        <end position="287"/>
    </location>
</feature>
<proteinExistence type="predicted"/>
<feature type="signal peptide" evidence="1">
    <location>
        <begin position="1"/>
        <end position="18"/>
    </location>
</feature>
<dbReference type="EMBL" id="JBHTHU010000019">
    <property type="protein sequence ID" value="MFD0751254.1"/>
    <property type="molecule type" value="Genomic_DNA"/>
</dbReference>
<evidence type="ECO:0000313" key="3">
    <source>
        <dbReference type="Proteomes" id="UP001596958"/>
    </source>
</evidence>
<keyword evidence="1" id="KW-0732">Signal</keyword>
<dbReference type="RefSeq" id="WP_377101245.1">
    <property type="nucleotide sequence ID" value="NZ_JBHTHU010000019.1"/>
</dbReference>
<keyword evidence="3" id="KW-1185">Reference proteome</keyword>
<sequence length="287" mass="31442">MKRILLILLIAGWGTCFAQKKAEFTAADHISKKFTLTATAAKTTFALYNTWGSIKVEGYNGNEVIIEAEQTIHANTAEDLEKGKREFKAGFIQTIDSIIAYTAAPINNRPEFKAERARNTEWPGYYVQLNYIVKVPNNINLHAVAVNNGSITVDNVYGVLNVRNVNGAITINNAKGTTQAHTVNGAVTASYLAAPPEGCSYQTINGKVEVTYPAAYGGEVQYKSFNGQFYTDFDNVQGVATQPEVTKNKSGNGTVYRINKNKRFRIGSGGKLTTFETLNGNIYLKKS</sequence>
<comment type="caution">
    <text evidence="2">The sequence shown here is derived from an EMBL/GenBank/DDBJ whole genome shotgun (WGS) entry which is preliminary data.</text>
</comment>
<reference evidence="3" key="1">
    <citation type="journal article" date="2019" name="Int. J. Syst. Evol. Microbiol.">
        <title>The Global Catalogue of Microorganisms (GCM) 10K type strain sequencing project: providing services to taxonomists for standard genome sequencing and annotation.</title>
        <authorList>
            <consortium name="The Broad Institute Genomics Platform"/>
            <consortium name="The Broad Institute Genome Sequencing Center for Infectious Disease"/>
            <person name="Wu L."/>
            <person name="Ma J."/>
        </authorList>
    </citation>
    <scope>NUCLEOTIDE SEQUENCE [LARGE SCALE GENOMIC DNA]</scope>
    <source>
        <strain evidence="3">CCUG 63418</strain>
    </source>
</reference>
<evidence type="ECO:0000256" key="1">
    <source>
        <dbReference type="SAM" id="SignalP"/>
    </source>
</evidence>
<dbReference type="Proteomes" id="UP001596958">
    <property type="component" value="Unassembled WGS sequence"/>
</dbReference>
<gene>
    <name evidence="2" type="ORF">ACFQZS_13970</name>
</gene>
<name>A0ABW2Z094_9SPHI</name>
<organism evidence="2 3">
    <name type="scientific">Mucilaginibacter calamicampi</name>
    <dbReference type="NCBI Taxonomy" id="1302352"/>
    <lineage>
        <taxon>Bacteria</taxon>
        <taxon>Pseudomonadati</taxon>
        <taxon>Bacteroidota</taxon>
        <taxon>Sphingobacteriia</taxon>
        <taxon>Sphingobacteriales</taxon>
        <taxon>Sphingobacteriaceae</taxon>
        <taxon>Mucilaginibacter</taxon>
    </lineage>
</organism>